<comment type="cofactor">
    <cofactor evidence="4">
        <name>Mg(2+)</name>
        <dbReference type="ChEBI" id="CHEBI:18420"/>
    </cofactor>
</comment>
<dbReference type="Pfam" id="PF01812">
    <property type="entry name" value="5-FTHF_cyc-lig"/>
    <property type="match status" value="1"/>
</dbReference>
<proteinExistence type="inferred from homology"/>
<dbReference type="InterPro" id="IPR024185">
    <property type="entry name" value="FTHF_cligase-like_sf"/>
</dbReference>
<reference evidence="5 6" key="1">
    <citation type="journal article" date="2018" name="J. Microbiol.">
        <title>Bacillus spongiae sp. nov., isolated from sponge of Jeju Island.</title>
        <authorList>
            <person name="Lee G.E."/>
            <person name="Im W.T."/>
            <person name="Park J.S."/>
        </authorList>
    </citation>
    <scope>NUCLEOTIDE SEQUENCE [LARGE SCALE GENOMIC DNA]</scope>
    <source>
        <strain evidence="5 6">135PIL107-10</strain>
    </source>
</reference>
<dbReference type="Proteomes" id="UP001312865">
    <property type="component" value="Unassembled WGS sequence"/>
</dbReference>
<evidence type="ECO:0000256" key="2">
    <source>
        <dbReference type="ARBA" id="ARBA00022741"/>
    </source>
</evidence>
<dbReference type="NCBIfam" id="TIGR02727">
    <property type="entry name" value="MTHFS_bact"/>
    <property type="match status" value="1"/>
</dbReference>
<comment type="caution">
    <text evidence="5">The sequence shown here is derived from an EMBL/GenBank/DDBJ whole genome shotgun (WGS) entry which is preliminary data.</text>
</comment>
<dbReference type="Gene3D" id="3.40.50.10420">
    <property type="entry name" value="NagB/RpiA/CoA transferase-like"/>
    <property type="match status" value="1"/>
</dbReference>
<keyword evidence="3 4" id="KW-0067">ATP-binding</keyword>
<evidence type="ECO:0000256" key="4">
    <source>
        <dbReference type="RuleBase" id="RU361279"/>
    </source>
</evidence>
<keyword evidence="4" id="KW-0460">Magnesium</keyword>
<dbReference type="InterPro" id="IPR037171">
    <property type="entry name" value="NagB/RpiA_transferase-like"/>
</dbReference>
<dbReference type="EMBL" id="JBBAXC010000001">
    <property type="protein sequence ID" value="MEI5905848.1"/>
    <property type="molecule type" value="Genomic_DNA"/>
</dbReference>
<dbReference type="SUPFAM" id="SSF100950">
    <property type="entry name" value="NagB/RpiA/CoA transferase-like"/>
    <property type="match status" value="1"/>
</dbReference>
<keyword evidence="2 4" id="KW-0547">Nucleotide-binding</keyword>
<dbReference type="PANTHER" id="PTHR23407:SF1">
    <property type="entry name" value="5-FORMYLTETRAHYDROFOLATE CYCLO-LIGASE"/>
    <property type="match status" value="1"/>
</dbReference>
<dbReference type="PANTHER" id="PTHR23407">
    <property type="entry name" value="ATPASE INHIBITOR/5-FORMYLTETRAHYDROFOLATE CYCLO-LIGASE"/>
    <property type="match status" value="1"/>
</dbReference>
<name>A0ABU8H9J2_9BACI</name>
<comment type="catalytic activity">
    <reaction evidence="4">
        <text>(6S)-5-formyl-5,6,7,8-tetrahydrofolate + ATP = (6R)-5,10-methenyltetrahydrofolate + ADP + phosphate</text>
        <dbReference type="Rhea" id="RHEA:10488"/>
        <dbReference type="ChEBI" id="CHEBI:30616"/>
        <dbReference type="ChEBI" id="CHEBI:43474"/>
        <dbReference type="ChEBI" id="CHEBI:57455"/>
        <dbReference type="ChEBI" id="CHEBI:57457"/>
        <dbReference type="ChEBI" id="CHEBI:456216"/>
        <dbReference type="EC" id="6.3.3.2"/>
    </reaction>
</comment>
<accession>A0ABU8H9J2</accession>
<dbReference type="EC" id="6.3.3.2" evidence="4"/>
<evidence type="ECO:0000256" key="1">
    <source>
        <dbReference type="ARBA" id="ARBA00010638"/>
    </source>
</evidence>
<organism evidence="5 6">
    <name type="scientific">Bacillus spongiae</name>
    <dbReference type="NCBI Taxonomy" id="2683610"/>
    <lineage>
        <taxon>Bacteria</taxon>
        <taxon>Bacillati</taxon>
        <taxon>Bacillota</taxon>
        <taxon>Bacilli</taxon>
        <taxon>Bacillales</taxon>
        <taxon>Bacillaceae</taxon>
        <taxon>Bacillus</taxon>
    </lineage>
</organism>
<protein>
    <recommendedName>
        <fullName evidence="4">5-formyltetrahydrofolate cyclo-ligase</fullName>
        <ecNumber evidence="4">6.3.3.2</ecNumber>
    </recommendedName>
</protein>
<keyword evidence="6" id="KW-1185">Reference proteome</keyword>
<dbReference type="RefSeq" id="WP_336585251.1">
    <property type="nucleotide sequence ID" value="NZ_JBBAXC010000001.1"/>
</dbReference>
<dbReference type="InterPro" id="IPR002698">
    <property type="entry name" value="FTHF_cligase"/>
</dbReference>
<keyword evidence="4" id="KW-0479">Metal-binding</keyword>
<dbReference type="GO" id="GO:0030272">
    <property type="term" value="F:5-formyltetrahydrofolate cyclo-ligase activity"/>
    <property type="evidence" value="ECO:0007669"/>
    <property type="project" value="UniProtKB-EC"/>
</dbReference>
<keyword evidence="5" id="KW-0436">Ligase</keyword>
<evidence type="ECO:0000313" key="6">
    <source>
        <dbReference type="Proteomes" id="UP001312865"/>
    </source>
</evidence>
<gene>
    <name evidence="5" type="ORF">WAK64_02045</name>
</gene>
<sequence>MGKKQELREDLKCKLQLLKKTEYEQKSLEIARNLFQLEDWRNAQSVGLTISQFPEVDTWQIIRQAWAEEKEVLVPKCKHKKRELEFYKLTSFEQLENVYIHLFEPMPSKTVLVKKEQIELLIVPGIAFNTQGYRLGFGGGYYDRFLVDYTGRTLSLAFPEQWVSDLPVDSFDLPVQKIVTSKEVVICDTRK</sequence>
<evidence type="ECO:0000313" key="5">
    <source>
        <dbReference type="EMBL" id="MEI5905848.1"/>
    </source>
</evidence>
<comment type="similarity">
    <text evidence="1 4">Belongs to the 5-formyltetrahydrofolate cyclo-ligase family.</text>
</comment>
<dbReference type="PIRSF" id="PIRSF006806">
    <property type="entry name" value="FTHF_cligase"/>
    <property type="match status" value="1"/>
</dbReference>
<evidence type="ECO:0000256" key="3">
    <source>
        <dbReference type="ARBA" id="ARBA00022840"/>
    </source>
</evidence>